<evidence type="ECO:0000313" key="2">
    <source>
        <dbReference type="Proteomes" id="UP000315395"/>
    </source>
</evidence>
<sequence length="155" mass="16830">MDQIVVSKVIGAPPCRVWEVLTDVRRAAETLSGVTSVQTLTDGPYAEGTRWRETRTIFGRSSTEEMWVTLADPLRETEVRASSGGADYVTTFVLVPVSDEATELSVTFSAELSTPSAMQKLGMKVFGGMATKATRKALEQDLADIATAAEGRRRQ</sequence>
<dbReference type="CDD" id="cd07812">
    <property type="entry name" value="SRPBCC"/>
    <property type="match status" value="1"/>
</dbReference>
<dbReference type="KEGG" id="orz:FNH13_03330"/>
<protein>
    <submittedName>
        <fullName evidence="1">SRPBCC family protein</fullName>
    </submittedName>
</protein>
<dbReference type="RefSeq" id="WP_143782145.1">
    <property type="nucleotide sequence ID" value="NZ_CP041616.1"/>
</dbReference>
<dbReference type="Pfam" id="PF10604">
    <property type="entry name" value="Polyketide_cyc2"/>
    <property type="match status" value="1"/>
</dbReference>
<organism evidence="1 2">
    <name type="scientific">Ornithinimicrobium ciconiae</name>
    <dbReference type="NCBI Taxonomy" id="2594265"/>
    <lineage>
        <taxon>Bacteria</taxon>
        <taxon>Bacillati</taxon>
        <taxon>Actinomycetota</taxon>
        <taxon>Actinomycetes</taxon>
        <taxon>Micrococcales</taxon>
        <taxon>Ornithinimicrobiaceae</taxon>
        <taxon>Ornithinimicrobium</taxon>
    </lineage>
</organism>
<dbReference type="OrthoDB" id="4773254at2"/>
<evidence type="ECO:0000313" key="1">
    <source>
        <dbReference type="EMBL" id="QDO87487.1"/>
    </source>
</evidence>
<dbReference type="Gene3D" id="3.30.530.20">
    <property type="match status" value="1"/>
</dbReference>
<gene>
    <name evidence="1" type="ORF">FNH13_03330</name>
</gene>
<dbReference type="InterPro" id="IPR019587">
    <property type="entry name" value="Polyketide_cyclase/dehydratase"/>
</dbReference>
<keyword evidence="2" id="KW-1185">Reference proteome</keyword>
<dbReference type="InterPro" id="IPR023393">
    <property type="entry name" value="START-like_dom_sf"/>
</dbReference>
<dbReference type="SUPFAM" id="SSF55961">
    <property type="entry name" value="Bet v1-like"/>
    <property type="match status" value="1"/>
</dbReference>
<name>A0A516G7I2_9MICO</name>
<dbReference type="EMBL" id="CP041616">
    <property type="protein sequence ID" value="QDO87487.1"/>
    <property type="molecule type" value="Genomic_DNA"/>
</dbReference>
<proteinExistence type="predicted"/>
<dbReference type="Proteomes" id="UP000315395">
    <property type="component" value="Chromosome"/>
</dbReference>
<reference evidence="1 2" key="1">
    <citation type="submission" date="2019-07" db="EMBL/GenBank/DDBJ databases">
        <title>complete genome sequencing of Ornithinimicrobium sp. H23M54.</title>
        <authorList>
            <person name="Bae J.-W."/>
            <person name="Lee S.-Y."/>
        </authorList>
    </citation>
    <scope>NUCLEOTIDE SEQUENCE [LARGE SCALE GENOMIC DNA]</scope>
    <source>
        <strain evidence="1 2">H23M54</strain>
    </source>
</reference>
<accession>A0A516G7I2</accession>
<dbReference type="AlphaFoldDB" id="A0A516G7I2"/>